<dbReference type="SMART" id="SM00679">
    <property type="entry name" value="CTNS"/>
    <property type="match status" value="1"/>
</dbReference>
<dbReference type="Proteomes" id="UP000077671">
    <property type="component" value="Unassembled WGS sequence"/>
</dbReference>
<reference evidence="8" key="1">
    <citation type="submission" date="2016-04" db="EMBL/GenBank/DDBJ databases">
        <authorList>
            <person name="Nguyen H.D."/>
            <person name="Kesanakurti P."/>
            <person name="Cullis J."/>
            <person name="Levesque C.A."/>
            <person name="Hambleton S."/>
        </authorList>
    </citation>
    <scope>NUCLEOTIDE SEQUENCE</scope>
    <source>
        <strain evidence="8">DAOMC 238032</strain>
    </source>
</reference>
<dbReference type="InterPro" id="IPR052241">
    <property type="entry name" value="SLC66/Scramblase_ANY1"/>
</dbReference>
<dbReference type="GO" id="GO:0005802">
    <property type="term" value="C:trans-Golgi network"/>
    <property type="evidence" value="ECO:0007669"/>
    <property type="project" value="TreeGrafter"/>
</dbReference>
<organism evidence="8 9">
    <name type="scientific">Tilletia caries</name>
    <name type="common">wheat bunt fungus</name>
    <dbReference type="NCBI Taxonomy" id="13290"/>
    <lineage>
        <taxon>Eukaryota</taxon>
        <taxon>Fungi</taxon>
        <taxon>Dikarya</taxon>
        <taxon>Basidiomycota</taxon>
        <taxon>Ustilaginomycotina</taxon>
        <taxon>Exobasidiomycetes</taxon>
        <taxon>Tilletiales</taxon>
        <taxon>Tilletiaceae</taxon>
        <taxon>Tilletia</taxon>
    </lineage>
</organism>
<dbReference type="FunFam" id="1.20.1280.290:FF:000005">
    <property type="entry name" value="PQ-loop repeat-containing protein 1"/>
    <property type="match status" value="1"/>
</dbReference>
<evidence type="ECO:0008006" key="11">
    <source>
        <dbReference type="Google" id="ProtNLM"/>
    </source>
</evidence>
<dbReference type="GO" id="GO:0045332">
    <property type="term" value="P:phospholipid translocation"/>
    <property type="evidence" value="ECO:0007669"/>
    <property type="project" value="TreeGrafter"/>
</dbReference>
<comment type="caution">
    <text evidence="8">The sequence shown here is derived from an EMBL/GenBank/DDBJ whole genome shotgun (WGS) entry which is preliminary data.</text>
</comment>
<feature type="transmembrane region" description="Helical" evidence="6">
    <location>
        <begin position="259"/>
        <end position="279"/>
    </location>
</feature>
<evidence type="ECO:0000256" key="3">
    <source>
        <dbReference type="ARBA" id="ARBA00022989"/>
    </source>
</evidence>
<feature type="transmembrane region" description="Helical" evidence="6">
    <location>
        <begin position="60"/>
        <end position="83"/>
    </location>
</feature>
<keyword evidence="10" id="KW-1185">Reference proteome</keyword>
<evidence type="ECO:0000313" key="7">
    <source>
        <dbReference type="EMBL" id="CAD6917622.1"/>
    </source>
</evidence>
<dbReference type="Pfam" id="PF04193">
    <property type="entry name" value="PQ-loop"/>
    <property type="match status" value="1"/>
</dbReference>
<keyword evidence="3 6" id="KW-1133">Transmembrane helix</keyword>
<evidence type="ECO:0000256" key="1">
    <source>
        <dbReference type="ARBA" id="ARBA00004141"/>
    </source>
</evidence>
<dbReference type="EMBL" id="CAJHJG010002109">
    <property type="protein sequence ID" value="CAD6917622.1"/>
    <property type="molecule type" value="Genomic_DNA"/>
</dbReference>
<feature type="transmembrane region" description="Helical" evidence="6">
    <location>
        <begin position="173"/>
        <end position="193"/>
    </location>
</feature>
<name>A0A177VI68_9BASI</name>
<evidence type="ECO:0000256" key="6">
    <source>
        <dbReference type="SAM" id="Phobius"/>
    </source>
</evidence>
<comment type="subcellular location">
    <subcellularLocation>
        <location evidence="1">Membrane</location>
        <topology evidence="1">Multi-pass membrane protein</topology>
    </subcellularLocation>
</comment>
<evidence type="ECO:0000256" key="5">
    <source>
        <dbReference type="SAM" id="MobiDB-lite"/>
    </source>
</evidence>
<feature type="region of interest" description="Disordered" evidence="5">
    <location>
        <begin position="300"/>
        <end position="343"/>
    </location>
</feature>
<gene>
    <name evidence="8" type="ORF">A4X03_0g3462</name>
    <name evidence="7" type="ORF">JKIAZH3_G7980</name>
</gene>
<dbReference type="PANTHER" id="PTHR14856">
    <property type="entry name" value="PQ-LOOP REPEAT-CONTAINING PROTEIN 1-LIKE PROTEIN"/>
    <property type="match status" value="1"/>
</dbReference>
<dbReference type="GO" id="GO:0005829">
    <property type="term" value="C:cytosol"/>
    <property type="evidence" value="ECO:0007669"/>
    <property type="project" value="GOC"/>
</dbReference>
<reference evidence="7" key="3">
    <citation type="submission" date="2020-10" db="EMBL/GenBank/DDBJ databases">
        <authorList>
            <person name="Sedaghatjoo S."/>
        </authorList>
    </citation>
    <scope>NUCLEOTIDE SEQUENCE</scope>
    <source>
        <strain evidence="7">AZH3</strain>
    </source>
</reference>
<evidence type="ECO:0000313" key="9">
    <source>
        <dbReference type="Proteomes" id="UP000077671"/>
    </source>
</evidence>
<feature type="region of interest" description="Disordered" evidence="5">
    <location>
        <begin position="130"/>
        <end position="157"/>
    </location>
</feature>
<sequence>MGLVDFFVQVGVAVGPATVYLDQVRTVLKKRNSHGFSKDVTAVILFSCIARIWFRVNEAYALALLVQAILLIVIQLFLLELLLRFQPGSYASAAFTASSEDSQSRVVFDSTREATSGLNAPAFKVIVDPPTGESSGSTSAAEAAGAPAPSDEQNESSSLFKNRPYNFWLWPDFLTYGYWLAGYTAVLGLYVLLLGRFPFFNGALGFYALGLEALLPLPQMLANYRAQSLAGLSPVLIAAWLGGDMAKTVYFVYQSSPPQFLVCGLIQLSIDLVICYQAYIYREKTADDNAALAEQASKAKARVNEDTEAEADAELDTRPTTGPGQAVEADDDDIGEASPFRIA</sequence>
<protein>
    <recommendedName>
        <fullName evidence="11">PQ-loop repeat-containing protein 1</fullName>
    </recommendedName>
</protein>
<evidence type="ECO:0000313" key="10">
    <source>
        <dbReference type="Proteomes" id="UP000836402"/>
    </source>
</evidence>
<dbReference type="GO" id="GO:0042147">
    <property type="term" value="P:retrograde transport, endosome to Golgi"/>
    <property type="evidence" value="ECO:0007669"/>
    <property type="project" value="TreeGrafter"/>
</dbReference>
<dbReference type="GO" id="GO:0005768">
    <property type="term" value="C:endosome"/>
    <property type="evidence" value="ECO:0007669"/>
    <property type="project" value="TreeGrafter"/>
</dbReference>
<dbReference type="PANTHER" id="PTHR14856:SF9">
    <property type="entry name" value="PQ-LOOP REPEAT-CONTAINING PROTEIN 1"/>
    <property type="match status" value="1"/>
</dbReference>
<dbReference type="AlphaFoldDB" id="A0A177VI68"/>
<proteinExistence type="predicted"/>
<dbReference type="GO" id="GO:0016020">
    <property type="term" value="C:membrane"/>
    <property type="evidence" value="ECO:0007669"/>
    <property type="project" value="UniProtKB-SubCell"/>
</dbReference>
<keyword evidence="4 6" id="KW-0472">Membrane</keyword>
<evidence type="ECO:0000313" key="8">
    <source>
        <dbReference type="EMBL" id="KAE8261197.1"/>
    </source>
</evidence>
<dbReference type="InterPro" id="IPR006603">
    <property type="entry name" value="PQ-loop_rpt"/>
</dbReference>
<accession>A0A177VI68</accession>
<dbReference type="Gene3D" id="1.20.1280.290">
    <property type="match status" value="1"/>
</dbReference>
<dbReference type="Proteomes" id="UP000836402">
    <property type="component" value="Unassembled WGS sequence"/>
</dbReference>
<feature type="transmembrane region" description="Helical" evidence="6">
    <location>
        <begin position="229"/>
        <end position="253"/>
    </location>
</feature>
<keyword evidence="2 6" id="KW-0812">Transmembrane</keyword>
<evidence type="ECO:0000256" key="2">
    <source>
        <dbReference type="ARBA" id="ARBA00022692"/>
    </source>
</evidence>
<dbReference type="EMBL" id="LWDD02000401">
    <property type="protein sequence ID" value="KAE8261197.1"/>
    <property type="molecule type" value="Genomic_DNA"/>
</dbReference>
<evidence type="ECO:0000256" key="4">
    <source>
        <dbReference type="ARBA" id="ARBA00023136"/>
    </source>
</evidence>
<feature type="compositionally biased region" description="Low complexity" evidence="5">
    <location>
        <begin position="130"/>
        <end position="150"/>
    </location>
</feature>
<reference evidence="8" key="2">
    <citation type="journal article" date="2019" name="IMA Fungus">
        <title>Genome sequencing and comparison of five Tilletia species to identify candidate genes for the detection of regulated species infecting wheat.</title>
        <authorList>
            <person name="Nguyen H.D.T."/>
            <person name="Sultana T."/>
            <person name="Kesanakurti P."/>
            <person name="Hambleton S."/>
        </authorList>
    </citation>
    <scope>NUCLEOTIDE SEQUENCE</scope>
    <source>
        <strain evidence="8">DAOMC 238032</strain>
    </source>
</reference>